<keyword evidence="8" id="KW-1185">Reference proteome</keyword>
<protein>
    <recommendedName>
        <fullName evidence="2">Regulatory protein zeste</fullName>
    </recommendedName>
</protein>
<dbReference type="Pfam" id="PF13873">
    <property type="entry name" value="Myb_DNA-bind_5"/>
    <property type="match status" value="1"/>
</dbReference>
<evidence type="ECO:0000256" key="5">
    <source>
        <dbReference type="ARBA" id="ARBA00025466"/>
    </source>
</evidence>
<evidence type="ECO:0000256" key="2">
    <source>
        <dbReference type="ARBA" id="ARBA00016807"/>
    </source>
</evidence>
<comment type="subunit">
    <text evidence="1">Self-associates forming complexes of several hundred monomers.</text>
</comment>
<sequence length="133" mass="15307">MDGNDRNVRTNVEQWKVIIDYLEQNPILVRSKFENYDCDNRELKKKWDDLATFLNSMGFGSRSVEKWQLAIARWKSKTKAKAAAMKIAIQKTGGGPSKTPQLNPIEERLMCLLDWKSVTGDENIEIGLLNFNE</sequence>
<keyword evidence="4" id="KW-0804">Transcription</keyword>
<evidence type="ECO:0000256" key="4">
    <source>
        <dbReference type="ARBA" id="ARBA00023163"/>
    </source>
</evidence>
<evidence type="ECO:0000256" key="1">
    <source>
        <dbReference type="ARBA" id="ARBA00011764"/>
    </source>
</evidence>
<proteinExistence type="predicted"/>
<accession>A0A9N9QI58</accession>
<name>A0A9N9QI58_9CUCU</name>
<dbReference type="EMBL" id="OU892279">
    <property type="protein sequence ID" value="CAG9766121.1"/>
    <property type="molecule type" value="Genomic_DNA"/>
</dbReference>
<comment type="function">
    <text evidence="5">Involved in transvection phenomena (= synapsis-dependent gene expression), where the synaptic pairing of chromosomes carrying genes with which zeste interacts influences the expression of these genes. Zeste binds to DNA and stimulates transcription from a nearby promoter.</text>
</comment>
<dbReference type="InterPro" id="IPR028002">
    <property type="entry name" value="Myb_DNA-bind_5"/>
</dbReference>
<organism evidence="7 8">
    <name type="scientific">Ceutorhynchus assimilis</name>
    <name type="common">cabbage seed weevil</name>
    <dbReference type="NCBI Taxonomy" id="467358"/>
    <lineage>
        <taxon>Eukaryota</taxon>
        <taxon>Metazoa</taxon>
        <taxon>Ecdysozoa</taxon>
        <taxon>Arthropoda</taxon>
        <taxon>Hexapoda</taxon>
        <taxon>Insecta</taxon>
        <taxon>Pterygota</taxon>
        <taxon>Neoptera</taxon>
        <taxon>Endopterygota</taxon>
        <taxon>Coleoptera</taxon>
        <taxon>Polyphaga</taxon>
        <taxon>Cucujiformia</taxon>
        <taxon>Curculionidae</taxon>
        <taxon>Ceutorhynchinae</taxon>
        <taxon>Ceutorhynchus</taxon>
    </lineage>
</organism>
<dbReference type="AlphaFoldDB" id="A0A9N9QI58"/>
<evidence type="ECO:0000256" key="3">
    <source>
        <dbReference type="ARBA" id="ARBA00023015"/>
    </source>
</evidence>
<evidence type="ECO:0000259" key="6">
    <source>
        <dbReference type="Pfam" id="PF13873"/>
    </source>
</evidence>
<keyword evidence="3" id="KW-0805">Transcription regulation</keyword>
<gene>
    <name evidence="7" type="ORF">CEUTPL_LOCUS6711</name>
</gene>
<evidence type="ECO:0000313" key="7">
    <source>
        <dbReference type="EMBL" id="CAG9766121.1"/>
    </source>
</evidence>
<reference evidence="7" key="1">
    <citation type="submission" date="2022-01" db="EMBL/GenBank/DDBJ databases">
        <authorList>
            <person name="King R."/>
        </authorList>
    </citation>
    <scope>NUCLEOTIDE SEQUENCE</scope>
</reference>
<feature type="domain" description="Myb/SANT-like DNA-binding" evidence="6">
    <location>
        <begin position="9"/>
        <end position="83"/>
    </location>
</feature>
<dbReference type="OrthoDB" id="6771133at2759"/>
<dbReference type="Proteomes" id="UP001152799">
    <property type="component" value="Chromosome 3"/>
</dbReference>
<evidence type="ECO:0000313" key="8">
    <source>
        <dbReference type="Proteomes" id="UP001152799"/>
    </source>
</evidence>